<dbReference type="RefSeq" id="WP_164457679.1">
    <property type="nucleotide sequence ID" value="NZ_JAAIFS010000001.1"/>
</dbReference>
<feature type="compositionally biased region" description="Basic and acidic residues" evidence="1">
    <location>
        <begin position="98"/>
        <end position="120"/>
    </location>
</feature>
<gene>
    <name evidence="2" type="ORF">GUR47_05165</name>
</gene>
<feature type="compositionally biased region" description="Low complexity" evidence="1">
    <location>
        <begin position="174"/>
        <end position="183"/>
    </location>
</feature>
<sequence length="194" mass="20490">MNDSRTAMAAAVAGGYLLGRTKKAKLAFAVGSYLVGRRVGLSPGQVLGQGLGSLQRAPQFQELSEQVRGELLTAGRAAVTAAANRRLTGLADTLRDRTDALTGEGRRDDGRDEHGDRDGSWDEEAPDEDAYFDEEDREEDRRPAPAPARKTAKKAAPRKAAPPAKKTAKKTASKKAAPAKRATGPGGRRGGGRA</sequence>
<organism evidence="2">
    <name type="scientific">Streptomyces tendae</name>
    <dbReference type="NCBI Taxonomy" id="1932"/>
    <lineage>
        <taxon>Bacteria</taxon>
        <taxon>Bacillati</taxon>
        <taxon>Actinomycetota</taxon>
        <taxon>Actinomycetes</taxon>
        <taxon>Kitasatosporales</taxon>
        <taxon>Streptomycetaceae</taxon>
        <taxon>Streptomyces</taxon>
    </lineage>
</organism>
<proteinExistence type="predicted"/>
<name>A0A6B3QCU1_STRTE</name>
<comment type="caution">
    <text evidence="2">The sequence shown here is derived from an EMBL/GenBank/DDBJ whole genome shotgun (WGS) entry which is preliminary data.</text>
</comment>
<reference evidence="2" key="1">
    <citation type="journal article" date="2020" name="Microorganisms">
        <title>Isolation, Genomic and Metabolomic Characterization of Streptomyces tendae VITAKN with Quorum Sensing Inhibitory Activity from Southern India.</title>
        <authorList>
            <person name="Ishaque N.M."/>
            <person name="Burgsdorf I."/>
            <person name="Limlingan Malit J.J."/>
            <person name="Saha S."/>
            <person name="Teta R."/>
            <person name="Ewe D."/>
            <person name="Kannabiran K."/>
            <person name="Hrouzek P."/>
            <person name="Steindler L."/>
            <person name="Costantino V."/>
            <person name="Saurav K."/>
        </authorList>
    </citation>
    <scope>NUCLEOTIDE SEQUENCE</scope>
    <source>
        <strain evidence="2">VITAKN</strain>
    </source>
</reference>
<feature type="compositionally biased region" description="Acidic residues" evidence="1">
    <location>
        <begin position="121"/>
        <end position="138"/>
    </location>
</feature>
<dbReference type="EMBL" id="JAAIFS010000001">
    <property type="protein sequence ID" value="NEV86079.1"/>
    <property type="molecule type" value="Genomic_DNA"/>
</dbReference>
<evidence type="ECO:0008006" key="3">
    <source>
        <dbReference type="Google" id="ProtNLM"/>
    </source>
</evidence>
<feature type="compositionally biased region" description="Gly residues" evidence="1">
    <location>
        <begin position="184"/>
        <end position="194"/>
    </location>
</feature>
<evidence type="ECO:0000256" key="1">
    <source>
        <dbReference type="SAM" id="MobiDB-lite"/>
    </source>
</evidence>
<accession>A0A6B3QCU1</accession>
<dbReference type="AlphaFoldDB" id="A0A6B3QCU1"/>
<feature type="region of interest" description="Disordered" evidence="1">
    <location>
        <begin position="98"/>
        <end position="194"/>
    </location>
</feature>
<evidence type="ECO:0000313" key="2">
    <source>
        <dbReference type="EMBL" id="NEV86079.1"/>
    </source>
</evidence>
<protein>
    <recommendedName>
        <fullName evidence="3">Histone protein</fullName>
    </recommendedName>
</protein>